<feature type="transmembrane region" description="Helical" evidence="1">
    <location>
        <begin position="21"/>
        <end position="42"/>
    </location>
</feature>
<comment type="caution">
    <text evidence="2">The sequence shown here is derived from an EMBL/GenBank/DDBJ whole genome shotgun (WGS) entry which is preliminary data.</text>
</comment>
<evidence type="ECO:0000256" key="1">
    <source>
        <dbReference type="SAM" id="Phobius"/>
    </source>
</evidence>
<dbReference type="RefSeq" id="WP_313762799.1">
    <property type="nucleotide sequence ID" value="NZ_BAAAVH010000039.1"/>
</dbReference>
<protein>
    <submittedName>
        <fullName evidence="2">Uncharacterized protein</fullName>
    </submittedName>
</protein>
<name>A0ABW1EV48_9ACTN</name>
<evidence type="ECO:0000313" key="3">
    <source>
        <dbReference type="Proteomes" id="UP001596067"/>
    </source>
</evidence>
<evidence type="ECO:0000313" key="2">
    <source>
        <dbReference type="EMBL" id="MFC5884931.1"/>
    </source>
</evidence>
<accession>A0ABW1EV48</accession>
<dbReference type="Proteomes" id="UP001596067">
    <property type="component" value="Unassembled WGS sequence"/>
</dbReference>
<keyword evidence="3" id="KW-1185">Reference proteome</keyword>
<organism evidence="2 3">
    <name type="scientific">Kitasatospora aburaviensis</name>
    <dbReference type="NCBI Taxonomy" id="67265"/>
    <lineage>
        <taxon>Bacteria</taxon>
        <taxon>Bacillati</taxon>
        <taxon>Actinomycetota</taxon>
        <taxon>Actinomycetes</taxon>
        <taxon>Kitasatosporales</taxon>
        <taxon>Streptomycetaceae</taxon>
        <taxon>Kitasatospora</taxon>
    </lineage>
</organism>
<gene>
    <name evidence="2" type="ORF">ACFP0N_08085</name>
</gene>
<keyword evidence="1" id="KW-0472">Membrane</keyword>
<reference evidence="3" key="1">
    <citation type="journal article" date="2019" name="Int. J. Syst. Evol. Microbiol.">
        <title>The Global Catalogue of Microorganisms (GCM) 10K type strain sequencing project: providing services to taxonomists for standard genome sequencing and annotation.</title>
        <authorList>
            <consortium name="The Broad Institute Genomics Platform"/>
            <consortium name="The Broad Institute Genome Sequencing Center for Infectious Disease"/>
            <person name="Wu L."/>
            <person name="Ma J."/>
        </authorList>
    </citation>
    <scope>NUCLEOTIDE SEQUENCE [LARGE SCALE GENOMIC DNA]</scope>
    <source>
        <strain evidence="3">CGMCC 4.1469</strain>
    </source>
</reference>
<dbReference type="EMBL" id="JBHSOD010000007">
    <property type="protein sequence ID" value="MFC5884931.1"/>
    <property type="molecule type" value="Genomic_DNA"/>
</dbReference>
<keyword evidence="1" id="KW-0812">Transmembrane</keyword>
<feature type="transmembrane region" description="Helical" evidence="1">
    <location>
        <begin position="156"/>
        <end position="177"/>
    </location>
</feature>
<proteinExistence type="predicted"/>
<sequence length="221" mass="23226">MTARTTLSKLHGRPAAGVPRWALWAAYAVPLTTTPSCIWRIAGVAGGAPLLEHRAAPPEGHGPVIFEGPQYVVALSVLSEVLAFLSFGLIARWGEVWPRWVPVLRGRRVPIKAAVVPAGIGATLLLIFPYGLLMSALGLMINGSPDGTVTHGWQTVVFWVAYGPLVAWGPLVGALTVQYYRRRRATEAAAATAATEAAAIPAGTPAAAPAEAWRGEAAVAR</sequence>
<keyword evidence="1" id="KW-1133">Transmembrane helix</keyword>
<feature type="transmembrane region" description="Helical" evidence="1">
    <location>
        <begin position="114"/>
        <end position="136"/>
    </location>
</feature>
<feature type="transmembrane region" description="Helical" evidence="1">
    <location>
        <begin position="71"/>
        <end position="93"/>
    </location>
</feature>